<dbReference type="GO" id="GO:0008897">
    <property type="term" value="F:holo-[acyl-carrier-protein] synthase activity"/>
    <property type="evidence" value="ECO:0007669"/>
    <property type="project" value="InterPro"/>
</dbReference>
<gene>
    <name evidence="4" type="ORF">F8O03_16245</name>
</gene>
<feature type="domain" description="4'-phosphopantetheinyl transferase" evidence="3">
    <location>
        <begin position="142"/>
        <end position="215"/>
    </location>
</feature>
<dbReference type="Gene3D" id="3.90.470.20">
    <property type="entry name" value="4'-phosphopantetheinyl transferase domain"/>
    <property type="match status" value="1"/>
</dbReference>
<reference evidence="4 5" key="1">
    <citation type="submission" date="2019-09" db="EMBL/GenBank/DDBJ databases">
        <title>Phylogeny of genus Pseudoclavibacter and closely related genus.</title>
        <authorList>
            <person name="Li Y."/>
        </authorList>
    </citation>
    <scope>NUCLEOTIDE SEQUENCE [LARGE SCALE GENOMIC DNA]</scope>
    <source>
        <strain evidence="4 5">THG-MD12</strain>
    </source>
</reference>
<accession>A0A7J5B0N5</accession>
<dbReference type="Proteomes" id="UP000490386">
    <property type="component" value="Unassembled WGS sequence"/>
</dbReference>
<evidence type="ECO:0000256" key="2">
    <source>
        <dbReference type="SAM" id="MobiDB-lite"/>
    </source>
</evidence>
<dbReference type="OrthoDB" id="190168at2"/>
<feature type="region of interest" description="Disordered" evidence="2">
    <location>
        <begin position="204"/>
        <end position="247"/>
    </location>
</feature>
<keyword evidence="5" id="KW-1185">Reference proteome</keyword>
<evidence type="ECO:0000313" key="5">
    <source>
        <dbReference type="Proteomes" id="UP000490386"/>
    </source>
</evidence>
<dbReference type="GO" id="GO:0000287">
    <property type="term" value="F:magnesium ion binding"/>
    <property type="evidence" value="ECO:0007669"/>
    <property type="project" value="InterPro"/>
</dbReference>
<protein>
    <submittedName>
        <fullName evidence="4">4'-phosphopantetheinyl transferase superfamily protein</fullName>
    </submittedName>
</protein>
<dbReference type="InterPro" id="IPR037143">
    <property type="entry name" value="4-PPantetheinyl_Trfase_dom_sf"/>
</dbReference>
<keyword evidence="1 4" id="KW-0808">Transferase</keyword>
<name>A0A7J5B0N5_9MICO</name>
<dbReference type="SUPFAM" id="SSF56214">
    <property type="entry name" value="4'-phosphopantetheinyl transferase"/>
    <property type="match status" value="1"/>
</dbReference>
<feature type="compositionally biased region" description="Basic and acidic residues" evidence="2">
    <location>
        <begin position="209"/>
        <end position="220"/>
    </location>
</feature>
<evidence type="ECO:0000313" key="4">
    <source>
        <dbReference type="EMBL" id="KAB1636493.1"/>
    </source>
</evidence>
<proteinExistence type="predicted"/>
<comment type="caution">
    <text evidence="4">The sequence shown here is derived from an EMBL/GenBank/DDBJ whole genome shotgun (WGS) entry which is preliminary data.</text>
</comment>
<evidence type="ECO:0000259" key="3">
    <source>
        <dbReference type="Pfam" id="PF01648"/>
    </source>
</evidence>
<organism evidence="4 5">
    <name type="scientific">Pseudoclavibacter terrae</name>
    <dbReference type="NCBI Taxonomy" id="1530195"/>
    <lineage>
        <taxon>Bacteria</taxon>
        <taxon>Bacillati</taxon>
        <taxon>Actinomycetota</taxon>
        <taxon>Actinomycetes</taxon>
        <taxon>Micrococcales</taxon>
        <taxon>Microbacteriaceae</taxon>
        <taxon>Pseudoclavibacter</taxon>
    </lineage>
</organism>
<dbReference type="InterPro" id="IPR008278">
    <property type="entry name" value="4-PPantetheinyl_Trfase_dom"/>
</dbReference>
<sequence length="301" mass="32345">MACRERRAVRLPLQRRHHRDLRPDRGLAVPPHQPPMIAVLAAGIDEVLDAASMCASEDDRVMASARRSEELRRRTLAGRAALRLLAAWGRGLPLEQASELEISRLCPDCGRQHGQPRSADLALSSSTSTGRVLVAIADPADAIGVDIETIPRQLWAGFDAYALHPDERARASDLSQPAAVAARIGTWTAKEAALKVSGTGLRTEPASLRVDEHPDPEHGGWHRVHGAPSPDLAGARTPGDPAAPTPSPVSVRMLEVRGSARAAVAANRPQEVRLWTMPELLTELGCLPDTGYDVGELSHLT</sequence>
<dbReference type="EMBL" id="WBJX01000006">
    <property type="protein sequence ID" value="KAB1636493.1"/>
    <property type="molecule type" value="Genomic_DNA"/>
</dbReference>
<dbReference type="Pfam" id="PF01648">
    <property type="entry name" value="ACPS"/>
    <property type="match status" value="1"/>
</dbReference>
<dbReference type="AlphaFoldDB" id="A0A7J5B0N5"/>
<evidence type="ECO:0000256" key="1">
    <source>
        <dbReference type="ARBA" id="ARBA00022679"/>
    </source>
</evidence>